<dbReference type="EMBL" id="JADBJN010000003">
    <property type="protein sequence ID" value="KAG5671324.1"/>
    <property type="molecule type" value="Genomic_DNA"/>
</dbReference>
<dbReference type="Proteomes" id="UP001107558">
    <property type="component" value="Chromosome 3"/>
</dbReference>
<reference evidence="1" key="1">
    <citation type="submission" date="2021-03" db="EMBL/GenBank/DDBJ databases">
        <title>Chromosome level genome of the anhydrobiotic midge Polypedilum vanderplanki.</title>
        <authorList>
            <person name="Yoshida Y."/>
            <person name="Kikawada T."/>
            <person name="Gusev O."/>
        </authorList>
    </citation>
    <scope>NUCLEOTIDE SEQUENCE</scope>
    <source>
        <strain evidence="1">NIAS01</strain>
        <tissue evidence="1">Whole body or cell culture</tissue>
    </source>
</reference>
<keyword evidence="2" id="KW-1185">Reference proteome</keyword>
<accession>A0A9J6BN76</accession>
<dbReference type="AlphaFoldDB" id="A0A9J6BN76"/>
<protein>
    <submittedName>
        <fullName evidence="1">Uncharacterized protein</fullName>
    </submittedName>
</protein>
<gene>
    <name evidence="1" type="ORF">PVAND_001527</name>
</gene>
<name>A0A9J6BN76_POLVA</name>
<evidence type="ECO:0000313" key="1">
    <source>
        <dbReference type="EMBL" id="KAG5671324.1"/>
    </source>
</evidence>
<proteinExistence type="predicted"/>
<sequence length="196" mass="23134">MMIKSLKKKQKKILEFSLVILFALCERISSNSEINSVQSVSKAISDVIHEFYIAQDIKFDFNIYGETSNHFNDVIDEVTKKVNKEIPTSLKHITNIQDWNHEFNRSAVIFIKSIQSSLNFQEQSKIIENHGPKLKYYGTERLKFLVYVEDIEYAEEFRNIFVNNIFNTISFVGKIQFYEFFIYVDRSRNEVFLSVI</sequence>
<comment type="caution">
    <text evidence="1">The sequence shown here is derived from an EMBL/GenBank/DDBJ whole genome shotgun (WGS) entry which is preliminary data.</text>
</comment>
<organism evidence="1 2">
    <name type="scientific">Polypedilum vanderplanki</name>
    <name type="common">Sleeping chironomid midge</name>
    <dbReference type="NCBI Taxonomy" id="319348"/>
    <lineage>
        <taxon>Eukaryota</taxon>
        <taxon>Metazoa</taxon>
        <taxon>Ecdysozoa</taxon>
        <taxon>Arthropoda</taxon>
        <taxon>Hexapoda</taxon>
        <taxon>Insecta</taxon>
        <taxon>Pterygota</taxon>
        <taxon>Neoptera</taxon>
        <taxon>Endopterygota</taxon>
        <taxon>Diptera</taxon>
        <taxon>Nematocera</taxon>
        <taxon>Chironomoidea</taxon>
        <taxon>Chironomidae</taxon>
        <taxon>Chironominae</taxon>
        <taxon>Polypedilum</taxon>
        <taxon>Polypedilum</taxon>
    </lineage>
</organism>
<evidence type="ECO:0000313" key="2">
    <source>
        <dbReference type="Proteomes" id="UP001107558"/>
    </source>
</evidence>